<protein>
    <submittedName>
        <fullName evidence="1">Uncharacterized protein</fullName>
    </submittedName>
</protein>
<evidence type="ECO:0000313" key="2">
    <source>
        <dbReference type="Proteomes" id="UP000707451"/>
    </source>
</evidence>
<organism evidence="1 2">
    <name type="scientific">Linnemannia hyalina</name>
    <dbReference type="NCBI Taxonomy" id="64524"/>
    <lineage>
        <taxon>Eukaryota</taxon>
        <taxon>Fungi</taxon>
        <taxon>Fungi incertae sedis</taxon>
        <taxon>Mucoromycota</taxon>
        <taxon>Mortierellomycotina</taxon>
        <taxon>Mortierellomycetes</taxon>
        <taxon>Mortierellales</taxon>
        <taxon>Mortierellaceae</taxon>
        <taxon>Linnemannia</taxon>
    </lineage>
</organism>
<proteinExistence type="predicted"/>
<dbReference type="EMBL" id="JAHRHY010000008">
    <property type="protein sequence ID" value="KAG9067474.1"/>
    <property type="molecule type" value="Genomic_DNA"/>
</dbReference>
<dbReference type="AlphaFoldDB" id="A0A9P7XU80"/>
<comment type="caution">
    <text evidence="1">The sequence shown here is derived from an EMBL/GenBank/DDBJ whole genome shotgun (WGS) entry which is preliminary data.</text>
</comment>
<keyword evidence="2" id="KW-1185">Reference proteome</keyword>
<evidence type="ECO:0000313" key="1">
    <source>
        <dbReference type="EMBL" id="KAG9067474.1"/>
    </source>
</evidence>
<dbReference type="Proteomes" id="UP000707451">
    <property type="component" value="Unassembled WGS sequence"/>
</dbReference>
<sequence length="226" mass="26139">MSTKNVLRTKEDQFNDLYLATLHRPFKGQYEDKWLEEPFWAAVEVFKAQVKEIGYDDPLERLKSYSGRETFEKIRDNFKAGPPACLREGWISPYTGEKIDVLSALEVIHHVRGVKYEELSDLSEKHTGQVAVIGINNEGMIGRHPAMMGLGGVKEFIETKKENFRYSTYVDNTDEYVRETIFRKTEYIAIPCIVLVVDNEVRFAGSGTKFKEHFEVALKELYPKEE</sequence>
<dbReference type="OrthoDB" id="2121326at2759"/>
<accession>A0A9P7XU80</accession>
<name>A0A9P7XU80_9FUNG</name>
<reference evidence="1" key="1">
    <citation type="submission" date="2021-06" db="EMBL/GenBank/DDBJ databases">
        <title>Genome Sequence of Mortierella hyaline Strain SCG-10, a Cold-Adapted, Nitrate-Reducing Fungus Isolated from Soil in Minnesota, USA.</title>
        <authorList>
            <person name="Aldossari N."/>
        </authorList>
    </citation>
    <scope>NUCLEOTIDE SEQUENCE</scope>
    <source>
        <strain evidence="1">SCG-10</strain>
    </source>
</reference>
<gene>
    <name evidence="1" type="ORF">KI688_012257</name>
</gene>